<dbReference type="Proteomes" id="UP000683925">
    <property type="component" value="Unassembled WGS sequence"/>
</dbReference>
<dbReference type="InterPro" id="IPR019734">
    <property type="entry name" value="TPR_rpt"/>
</dbReference>
<gene>
    <name evidence="4" type="ORF">POCTA_138.1.T0890151</name>
</gene>
<proteinExistence type="predicted"/>
<dbReference type="Pfam" id="PF13181">
    <property type="entry name" value="TPR_8"/>
    <property type="match status" value="1"/>
</dbReference>
<feature type="repeat" description="TPR" evidence="3">
    <location>
        <begin position="49"/>
        <end position="82"/>
    </location>
</feature>
<name>A0A8S1WDJ0_PAROT</name>
<evidence type="ECO:0000256" key="1">
    <source>
        <dbReference type="ARBA" id="ARBA00022737"/>
    </source>
</evidence>
<protein>
    <recommendedName>
        <fullName evidence="6">Tetratricopeptide repeat protein</fullName>
    </recommendedName>
</protein>
<accession>A0A8S1WDJ0</accession>
<dbReference type="Pfam" id="PF00515">
    <property type="entry name" value="TPR_1"/>
    <property type="match status" value="2"/>
</dbReference>
<evidence type="ECO:0000256" key="3">
    <source>
        <dbReference type="PROSITE-ProRule" id="PRU00339"/>
    </source>
</evidence>
<dbReference type="OrthoDB" id="433738at2759"/>
<evidence type="ECO:0000313" key="5">
    <source>
        <dbReference type="Proteomes" id="UP000683925"/>
    </source>
</evidence>
<reference evidence="4" key="1">
    <citation type="submission" date="2021-01" db="EMBL/GenBank/DDBJ databases">
        <authorList>
            <consortium name="Genoscope - CEA"/>
            <person name="William W."/>
        </authorList>
    </citation>
    <scope>NUCLEOTIDE SEQUENCE</scope>
</reference>
<dbReference type="EMBL" id="CAJJDP010000088">
    <property type="protein sequence ID" value="CAD8187183.1"/>
    <property type="molecule type" value="Genomic_DNA"/>
</dbReference>
<dbReference type="PANTHER" id="PTHR44858:SF1">
    <property type="entry name" value="UDP-N-ACETYLGLUCOSAMINE--PEPTIDE N-ACETYLGLUCOSAMINYLTRANSFERASE SPINDLY-RELATED"/>
    <property type="match status" value="1"/>
</dbReference>
<keyword evidence="2 3" id="KW-0802">TPR repeat</keyword>
<dbReference type="OMA" id="HYQDINS"/>
<feature type="repeat" description="TPR" evidence="3">
    <location>
        <begin position="123"/>
        <end position="156"/>
    </location>
</feature>
<evidence type="ECO:0008006" key="6">
    <source>
        <dbReference type="Google" id="ProtNLM"/>
    </source>
</evidence>
<feature type="repeat" description="TPR" evidence="3">
    <location>
        <begin position="164"/>
        <end position="197"/>
    </location>
</feature>
<organism evidence="4 5">
    <name type="scientific">Paramecium octaurelia</name>
    <dbReference type="NCBI Taxonomy" id="43137"/>
    <lineage>
        <taxon>Eukaryota</taxon>
        <taxon>Sar</taxon>
        <taxon>Alveolata</taxon>
        <taxon>Ciliophora</taxon>
        <taxon>Intramacronucleata</taxon>
        <taxon>Oligohymenophorea</taxon>
        <taxon>Peniculida</taxon>
        <taxon>Parameciidae</taxon>
        <taxon>Paramecium</taxon>
    </lineage>
</organism>
<dbReference type="PROSITE" id="PS50005">
    <property type="entry name" value="TPR"/>
    <property type="match status" value="3"/>
</dbReference>
<dbReference type="AlphaFoldDB" id="A0A8S1WDJ0"/>
<dbReference type="InterPro" id="IPR050498">
    <property type="entry name" value="Ycf3"/>
</dbReference>
<dbReference type="SMART" id="SM00028">
    <property type="entry name" value="TPR"/>
    <property type="match status" value="3"/>
</dbReference>
<dbReference type="PANTHER" id="PTHR44858">
    <property type="entry name" value="TETRATRICOPEPTIDE REPEAT PROTEIN 6"/>
    <property type="match status" value="1"/>
</dbReference>
<sequence length="287" mass="33930">MNSFNQSIFVYGYLNNGNQQFYVLRSCLFNQGKFNKAIYIKAIEESPQYAAYHNRGNAFQSLANFEQAIKDYSLVIDINPQYTAFFNRALVLQNRESFKKQQSIILNSYTWFLKMHQHIIIEVMEYFRKANANQNLGNYKEAIEDYSKSIEMNPQYAVAYNRGKNIMYIFGNAYVNRGKFDEAIIDCSKALKLQRQNAYVFMSRQTIFINKQIHIKIGEILRSNRRFFQALELNSKHAAAHYNRGKEEPIKNKDSSFMISKYMKKQQWTTLKPLNYCQHTHYRFSLG</sequence>
<keyword evidence="5" id="KW-1185">Reference proteome</keyword>
<evidence type="ECO:0000313" key="4">
    <source>
        <dbReference type="EMBL" id="CAD8187183.1"/>
    </source>
</evidence>
<evidence type="ECO:0000256" key="2">
    <source>
        <dbReference type="ARBA" id="ARBA00022803"/>
    </source>
</evidence>
<keyword evidence="1" id="KW-0677">Repeat</keyword>
<comment type="caution">
    <text evidence="4">The sequence shown here is derived from an EMBL/GenBank/DDBJ whole genome shotgun (WGS) entry which is preliminary data.</text>
</comment>